<gene>
    <name evidence="2" type="ORF">PSEUBRA_SCAF8g02220</name>
</gene>
<protein>
    <submittedName>
        <fullName evidence="2">Uncharacterized protein</fullName>
    </submittedName>
</protein>
<dbReference type="OMA" id="AWFLATS"/>
<evidence type="ECO:0000313" key="3">
    <source>
        <dbReference type="Proteomes" id="UP000019377"/>
    </source>
</evidence>
<organism evidence="2 3">
    <name type="scientific">Kalmanozyma brasiliensis (strain GHG001)</name>
    <name type="common">Yeast</name>
    <name type="synonym">Pseudozyma brasiliensis</name>
    <dbReference type="NCBI Taxonomy" id="1365824"/>
    <lineage>
        <taxon>Eukaryota</taxon>
        <taxon>Fungi</taxon>
        <taxon>Dikarya</taxon>
        <taxon>Basidiomycota</taxon>
        <taxon>Ustilaginomycotina</taxon>
        <taxon>Ustilaginomycetes</taxon>
        <taxon>Ustilaginales</taxon>
        <taxon>Ustilaginaceae</taxon>
        <taxon>Kalmanozyma</taxon>
    </lineage>
</organism>
<dbReference type="STRING" id="1365824.V5EJB1"/>
<proteinExistence type="predicted"/>
<feature type="compositionally biased region" description="Low complexity" evidence="1">
    <location>
        <begin position="374"/>
        <end position="384"/>
    </location>
</feature>
<keyword evidence="3" id="KW-1185">Reference proteome</keyword>
<evidence type="ECO:0000313" key="2">
    <source>
        <dbReference type="EMBL" id="EST04830.1"/>
    </source>
</evidence>
<feature type="compositionally biased region" description="Basic and acidic residues" evidence="1">
    <location>
        <begin position="24"/>
        <end position="39"/>
    </location>
</feature>
<dbReference type="HOGENOM" id="CLU_035342_0_0_1"/>
<dbReference type="Proteomes" id="UP000019377">
    <property type="component" value="Unassembled WGS sequence"/>
</dbReference>
<dbReference type="eggNOG" id="ENOG502SHVP">
    <property type="taxonomic scope" value="Eukaryota"/>
</dbReference>
<dbReference type="EMBL" id="KI545894">
    <property type="protein sequence ID" value="EST04830.1"/>
    <property type="molecule type" value="Genomic_DNA"/>
</dbReference>
<accession>V5EJB1</accession>
<reference evidence="3" key="1">
    <citation type="journal article" date="2013" name="Genome Announc.">
        <title>Draft genome sequence of Pseudozyma brasiliensis sp. nov. strain GHG001, a high producer of endo-1,4-xylanase isolated from an insect pest of sugarcane.</title>
        <authorList>
            <person name="Oliveira J.V.D.C."/>
            <person name="dos Santos R.A.C."/>
            <person name="Borges T.A."/>
            <person name="Riano-Pachon D.M."/>
            <person name="Goldman G.H."/>
        </authorList>
    </citation>
    <scope>NUCLEOTIDE SEQUENCE [LARGE SCALE GENOMIC DNA]</scope>
    <source>
        <strain evidence="3">GHG001</strain>
    </source>
</reference>
<sequence>MPTTIKTPFRPLKAVVSKYITPRKAREDAQKQVKGDTAEPKGAQGDVDLATAPLAKPRSHILADDGIPAVQVDEQGRTLGLEDPSDPALIDDTTLTVLRITTSVPTTTVTDPTLISTVTTLTNGSQTCIPYFPPPPSTSTTTISTNQYGFVDPRVYSGTSLDSAGPPGLGEPLNVILSSHSSPLLLTRSGFQSYLRSLDFDRECLGLHGGGYQTAHIDPRGDLNQDFIFRQIYTPLDHVFGTCIESLVGGNHVRAWQQQGSGAWFLATSKEEKLSKHHMIVPDGYDVGRNEVVRKAQGKGKDGRTSFMGKRYRSEVMFVAGLMKGGAEGVNHGIAVDGLTAVLTVTVEGGGWFGAKTGANAAGEATVEQQKDPAAASAVAATVSEDAPPVDTGEEHPGRRRASLAKRFSLSRAPSRQGQVELEKRSSQQVWQKLRRLSTPKHQLSAASTDAGRTTAINETGARSSSVESASTVAAAGETPKLAMVDATRSSGLVVAAPAMAA</sequence>
<dbReference type="AlphaFoldDB" id="V5EJB1"/>
<dbReference type="GeneID" id="27422225"/>
<dbReference type="OrthoDB" id="2310204at2759"/>
<name>V5EJB1_KALBG</name>
<dbReference type="RefSeq" id="XP_016289819.1">
    <property type="nucleotide sequence ID" value="XM_016439513.1"/>
</dbReference>
<evidence type="ECO:0000256" key="1">
    <source>
        <dbReference type="SAM" id="MobiDB-lite"/>
    </source>
</evidence>
<feature type="region of interest" description="Disordered" evidence="1">
    <location>
        <begin position="23"/>
        <end position="48"/>
    </location>
</feature>
<feature type="region of interest" description="Disordered" evidence="1">
    <location>
        <begin position="370"/>
        <end position="402"/>
    </location>
</feature>